<proteinExistence type="predicted"/>
<name>A0A127Q3I8_9BURK</name>
<organism evidence="1 2">
    <name type="scientific">Collimonas pratensis</name>
    <dbReference type="NCBI Taxonomy" id="279113"/>
    <lineage>
        <taxon>Bacteria</taxon>
        <taxon>Pseudomonadati</taxon>
        <taxon>Pseudomonadota</taxon>
        <taxon>Betaproteobacteria</taxon>
        <taxon>Burkholderiales</taxon>
        <taxon>Oxalobacteraceae</taxon>
        <taxon>Collimonas</taxon>
    </lineage>
</organism>
<dbReference type="Proteomes" id="UP000074561">
    <property type="component" value="Chromosome"/>
</dbReference>
<dbReference type="AlphaFoldDB" id="A0A127Q3I8"/>
<dbReference type="KEGG" id="cpra:CPter91_2285"/>
<gene>
    <name evidence="1" type="ORF">CPter91_2285</name>
</gene>
<evidence type="ECO:0000313" key="2">
    <source>
        <dbReference type="Proteomes" id="UP000074561"/>
    </source>
</evidence>
<sequence length="39" mass="4392">MIRVARKPAFLADHAEDHAEVASRFAGCNLRPQGRRETN</sequence>
<accession>A0A127Q3I8</accession>
<dbReference type="PATRIC" id="fig|279113.9.peg.2261"/>
<reference evidence="1 2" key="1">
    <citation type="submission" date="2015-11" db="EMBL/GenBank/DDBJ databases">
        <title>Exploring the genomic traits of fungus-feeding bacterial genus Collimonas.</title>
        <authorList>
            <person name="Song C."/>
            <person name="Schmidt R."/>
            <person name="de Jager V."/>
            <person name="Krzyzanowska D."/>
            <person name="Jongedijk E."/>
            <person name="Cankar K."/>
            <person name="Beekwilder J."/>
            <person name="van Veen A."/>
            <person name="de Boer W."/>
            <person name="van Veen J.A."/>
            <person name="Garbeva P."/>
        </authorList>
    </citation>
    <scope>NUCLEOTIDE SEQUENCE [LARGE SCALE GENOMIC DNA]</scope>
    <source>
        <strain evidence="1 2">Ter91</strain>
    </source>
</reference>
<protein>
    <submittedName>
        <fullName evidence="1">Uncharacterized protein</fullName>
    </submittedName>
</protein>
<evidence type="ECO:0000313" key="1">
    <source>
        <dbReference type="EMBL" id="AMP04648.1"/>
    </source>
</evidence>
<dbReference type="EMBL" id="CP013234">
    <property type="protein sequence ID" value="AMP04648.1"/>
    <property type="molecule type" value="Genomic_DNA"/>
</dbReference>
<dbReference type="STRING" id="279113.CPter91_2285"/>